<keyword evidence="2" id="KW-0853">WD repeat</keyword>
<dbReference type="VEuPathDB" id="FungiDB:C5L36_0D05770"/>
<dbReference type="SMART" id="SM00320">
    <property type="entry name" value="WD40"/>
    <property type="match status" value="5"/>
</dbReference>
<dbReference type="eggNOG" id="KOG0305">
    <property type="taxonomic scope" value="Eukaryota"/>
</dbReference>
<feature type="compositionally biased region" description="Basic and acidic residues" evidence="4">
    <location>
        <begin position="1"/>
        <end position="13"/>
    </location>
</feature>
<dbReference type="HOGENOM" id="CLU_014831_3_3_1"/>
<organism evidence="6 7">
    <name type="scientific">Pichia kudriavzevii</name>
    <name type="common">Yeast</name>
    <name type="synonym">Issatchenkia orientalis</name>
    <dbReference type="NCBI Taxonomy" id="4909"/>
    <lineage>
        <taxon>Eukaryota</taxon>
        <taxon>Fungi</taxon>
        <taxon>Dikarya</taxon>
        <taxon>Ascomycota</taxon>
        <taxon>Saccharomycotina</taxon>
        <taxon>Pichiomycetes</taxon>
        <taxon>Pichiales</taxon>
        <taxon>Pichiaceae</taxon>
        <taxon>Pichia</taxon>
    </lineage>
</organism>
<proteinExistence type="inferred from homology"/>
<dbReference type="PANTHER" id="PTHR19918">
    <property type="entry name" value="CELL DIVISION CYCLE 20 CDC20 FIZZY -RELATED"/>
    <property type="match status" value="1"/>
</dbReference>
<dbReference type="EMBL" id="JQFK01000028">
    <property type="protein sequence ID" value="KGK37839.1"/>
    <property type="molecule type" value="Genomic_DNA"/>
</dbReference>
<dbReference type="Proteomes" id="UP000029867">
    <property type="component" value="Unassembled WGS sequence"/>
</dbReference>
<dbReference type="InterPro" id="IPR033010">
    <property type="entry name" value="Cdc20/Fizzy"/>
</dbReference>
<feature type="region of interest" description="Disordered" evidence="4">
    <location>
        <begin position="1"/>
        <end position="23"/>
    </location>
</feature>
<evidence type="ECO:0000256" key="4">
    <source>
        <dbReference type="SAM" id="MobiDB-lite"/>
    </source>
</evidence>
<gene>
    <name evidence="6" type="ORF">JL09_g2966</name>
</gene>
<dbReference type="GO" id="GO:0005680">
    <property type="term" value="C:anaphase-promoting complex"/>
    <property type="evidence" value="ECO:0007669"/>
    <property type="project" value="TreeGrafter"/>
</dbReference>
<evidence type="ECO:0000259" key="5">
    <source>
        <dbReference type="Pfam" id="PF24807"/>
    </source>
</evidence>
<evidence type="ECO:0000256" key="3">
    <source>
        <dbReference type="ARBA" id="ARBA00022737"/>
    </source>
</evidence>
<dbReference type="GO" id="GO:0010997">
    <property type="term" value="F:anaphase-promoting complex binding"/>
    <property type="evidence" value="ECO:0007669"/>
    <property type="project" value="InterPro"/>
</dbReference>
<dbReference type="PANTHER" id="PTHR19918:SF5">
    <property type="entry name" value="MEIOSIS-SPECIFIC APC_C ACTIVATOR PROTEIN AMA1"/>
    <property type="match status" value="1"/>
</dbReference>
<dbReference type="GO" id="GO:0031145">
    <property type="term" value="P:anaphase-promoting complex-dependent catabolic process"/>
    <property type="evidence" value="ECO:0007669"/>
    <property type="project" value="TreeGrafter"/>
</dbReference>
<dbReference type="InterPro" id="IPR056150">
    <property type="entry name" value="WD40_CDC20-Fz"/>
</dbReference>
<evidence type="ECO:0000313" key="7">
    <source>
        <dbReference type="Proteomes" id="UP000029867"/>
    </source>
</evidence>
<dbReference type="GO" id="GO:1905786">
    <property type="term" value="P:positive regulation of anaphase-promoting complex-dependent catabolic process"/>
    <property type="evidence" value="ECO:0007669"/>
    <property type="project" value="TreeGrafter"/>
</dbReference>
<dbReference type="InterPro" id="IPR036322">
    <property type="entry name" value="WD40_repeat_dom_sf"/>
</dbReference>
<reference evidence="7" key="1">
    <citation type="journal article" date="2014" name="Microb. Cell Fact.">
        <title>Exploiting Issatchenkia orientalis SD108 for succinic acid production.</title>
        <authorList>
            <person name="Xiao H."/>
            <person name="Shao Z."/>
            <person name="Jiang Y."/>
            <person name="Dole S."/>
            <person name="Zhao H."/>
        </authorList>
    </citation>
    <scope>NUCLEOTIDE SEQUENCE [LARGE SCALE GENOMIC DNA]</scope>
    <source>
        <strain evidence="7">SD108</strain>
    </source>
</reference>
<dbReference type="SUPFAM" id="SSF50978">
    <property type="entry name" value="WD40 repeat-like"/>
    <property type="match status" value="1"/>
</dbReference>
<dbReference type="GO" id="GO:1990757">
    <property type="term" value="F:ubiquitin ligase activator activity"/>
    <property type="evidence" value="ECO:0007669"/>
    <property type="project" value="TreeGrafter"/>
</dbReference>
<feature type="domain" description="CDC20/Fizzy WD40" evidence="5">
    <location>
        <begin position="219"/>
        <end position="535"/>
    </location>
</feature>
<accession>A0A099P0L8</accession>
<dbReference type="InterPro" id="IPR015943">
    <property type="entry name" value="WD40/YVTN_repeat-like_dom_sf"/>
</dbReference>
<dbReference type="Pfam" id="PF24807">
    <property type="entry name" value="WD40_CDC20-Fz"/>
    <property type="match status" value="1"/>
</dbReference>
<evidence type="ECO:0000256" key="2">
    <source>
        <dbReference type="ARBA" id="ARBA00022574"/>
    </source>
</evidence>
<comment type="caution">
    <text evidence="6">The sequence shown here is derived from an EMBL/GenBank/DDBJ whole genome shotgun (WGS) entry which is preliminary data.</text>
</comment>
<comment type="similarity">
    <text evidence="1">Belongs to the WD repeat CDC20/Fizzy family.</text>
</comment>
<dbReference type="Gene3D" id="2.130.10.10">
    <property type="entry name" value="YVTN repeat-like/Quinoprotein amine dehydrogenase"/>
    <property type="match status" value="1"/>
</dbReference>
<sequence>MDIYHSHVEENKISKKSTPKLNGLTRDQSAQLHGSFKKSKTELLLTETLLPNNNATYGPVIDRYLPVQQTDPDMKFYHHHDNLLAKSAVSNEYNIDIDPASSLIARIASNIPLPITDHVQVSPERMVDPRVHTSISGNSSGGRNVRNKLSLQVNNQTSIASALGFTSQRIYHFKPSKSPKKLKCLYNLFEIFSLSGVSRNESNASTVFETVSEIAFKVLDAPGLRNDYYSNLVCWANKTDMIAVGLGSIVYCWSEKKGTTALQSFGSETISALSYSSDDFLAVGTQSSKVYLYGPGSVDLLELFELNSSASICSIKWMPKSKYLLIGNDIGEVTLLRLIIKEGTHREDSPGHINYPSYSLRCVVTFKCDLQQVCGIDINPSGKQLAIGVNSNCSSIWDISNLSAPKKLFHLKHEAAVKAVAFCPWMPNLLATGGGSKDKNIRFWHSTSGTLVSKHQMKGQITAIVWSRSKREILITFGFGESAEKNNILAVYDYPSMKMKKVVNAPPDMRILTADISNDFTSVCASISDQSVRIYNVWSSKYDIRSGFNHDSLYGSDIIDSEEGIDKSLGLIR</sequence>
<keyword evidence="3" id="KW-0677">Repeat</keyword>
<dbReference type="AlphaFoldDB" id="A0A099P0L8"/>
<evidence type="ECO:0000313" key="6">
    <source>
        <dbReference type="EMBL" id="KGK37839.1"/>
    </source>
</evidence>
<name>A0A099P0L8_PICKU</name>
<dbReference type="InterPro" id="IPR001680">
    <property type="entry name" value="WD40_rpt"/>
</dbReference>
<evidence type="ECO:0000256" key="1">
    <source>
        <dbReference type="ARBA" id="ARBA00006445"/>
    </source>
</evidence>
<protein>
    <recommendedName>
        <fullName evidence="5">CDC20/Fizzy WD40 domain-containing protein</fullName>
    </recommendedName>
</protein>